<sequence length="471" mass="52581">MASLTGYFSQQLVQFEACLQRDDATAVTVAKTNNYTAHGVFLDNYTADEFGPMVAAINVGLIQPVEDLANVLTNGCISGNCTFPSTDRASISTIGIGHVCEDMSDYIRQNNGSTMFVGKSNSSSLTIRDMDKTVLVTLVTGATDNPSFGMANISMLFRQHWKLTKFAAIRCSLYPTVFTYGINMTNSVLDEQVVESVPIQRHGMRLSPGSTQDHRDNHTFTHKMATTHTFRNGSREVCIGSRDPRPELVKVFLQRSDTSLGQPLNESIPDVALYYPRDCVWSFGMGASSGILRSLQTIFHNQELVWGGRGNTSGSVHLRALFQPGRMSREDLNAHLQGNISLDTVDDIMKTMTRAMTAVVRTNGYERFQGQDWNAYGDMWYNTTCVRIRWEWIIFPIIMIALTGVFLLLVVFENRDVKSDRLWKSSVLAGMFCEIHIQQGIPVGKEGMVEVAHSTSVSFEEKSETLRLLER</sequence>
<name>A0A163ETJ3_DIDRA</name>
<dbReference type="OrthoDB" id="5376804at2759"/>
<dbReference type="EMBL" id="JYNV01000179">
    <property type="protein sequence ID" value="KZM23910.1"/>
    <property type="molecule type" value="Genomic_DNA"/>
</dbReference>
<gene>
    <name evidence="1" type="ORF">ST47_g4838</name>
</gene>
<evidence type="ECO:0000313" key="1">
    <source>
        <dbReference type="EMBL" id="KZM23910.1"/>
    </source>
</evidence>
<dbReference type="PANTHER" id="PTHR35394">
    <property type="entry name" value="DUF3176 DOMAIN-CONTAINING PROTEIN"/>
    <property type="match status" value="1"/>
</dbReference>
<dbReference type="STRING" id="5454.A0A163ETJ3"/>
<evidence type="ECO:0000313" key="2">
    <source>
        <dbReference type="Proteomes" id="UP000076837"/>
    </source>
</evidence>
<proteinExistence type="predicted"/>
<accession>A0A163ETJ3</accession>
<keyword evidence="2" id="KW-1185">Reference proteome</keyword>
<dbReference type="PANTHER" id="PTHR35394:SF6">
    <property type="entry name" value="DUF3176 DOMAIN-CONTAINING PROTEIN"/>
    <property type="match status" value="1"/>
</dbReference>
<dbReference type="AlphaFoldDB" id="A0A163ETJ3"/>
<comment type="caution">
    <text evidence="1">The sequence shown here is derived from an EMBL/GenBank/DDBJ whole genome shotgun (WGS) entry which is preliminary data.</text>
</comment>
<reference evidence="1 2" key="1">
    <citation type="journal article" date="2016" name="Sci. Rep.">
        <title>Draft genome sequencing and secretome analysis of fungal phytopathogen Ascochyta rabiei provides insight into the necrotrophic effector repertoire.</title>
        <authorList>
            <person name="Verma S."/>
            <person name="Gazara R.K."/>
            <person name="Nizam S."/>
            <person name="Parween S."/>
            <person name="Chattopadhyay D."/>
            <person name="Verma P.K."/>
        </authorList>
    </citation>
    <scope>NUCLEOTIDE SEQUENCE [LARGE SCALE GENOMIC DNA]</scope>
    <source>
        <strain evidence="1 2">ArDII</strain>
    </source>
</reference>
<protein>
    <submittedName>
        <fullName evidence="1">Uncharacterized protein</fullName>
    </submittedName>
</protein>
<organism evidence="1 2">
    <name type="scientific">Didymella rabiei</name>
    <name type="common">Chickpea ascochyta blight fungus</name>
    <name type="synonym">Mycosphaerella rabiei</name>
    <dbReference type="NCBI Taxonomy" id="5454"/>
    <lineage>
        <taxon>Eukaryota</taxon>
        <taxon>Fungi</taxon>
        <taxon>Dikarya</taxon>
        <taxon>Ascomycota</taxon>
        <taxon>Pezizomycotina</taxon>
        <taxon>Dothideomycetes</taxon>
        <taxon>Pleosporomycetidae</taxon>
        <taxon>Pleosporales</taxon>
        <taxon>Pleosporineae</taxon>
        <taxon>Didymellaceae</taxon>
        <taxon>Ascochyta</taxon>
    </lineage>
</organism>
<dbReference type="Proteomes" id="UP000076837">
    <property type="component" value="Unassembled WGS sequence"/>
</dbReference>